<dbReference type="EMBL" id="AEON01000001">
    <property type="protein sequence ID" value="EFT83508.1"/>
    <property type="molecule type" value="Genomic_DNA"/>
</dbReference>
<proteinExistence type="predicted"/>
<dbReference type="Proteomes" id="UP000004946">
    <property type="component" value="Chromosome"/>
</dbReference>
<gene>
    <name evidence="1" type="ORF">HMPREF0620_0513</name>
</gene>
<name>E6K127_PARDN</name>
<dbReference type="eggNOG" id="ENOG5033791">
    <property type="taxonomic scope" value="Bacteria"/>
</dbReference>
<sequence>MVISIHAPLAGSDFAASARSPRRRDFNPRSPCGERLKSCDREPGEWDFNPRSPCGERLITTRTVSIFTLFQSTLPLRGATTGYPEQSIEGCISIHAPLAGSDPCSRGPEKKDIDFNPRSPCGERPKSLPLVYNRELFQSTLPLRGATVRDEPLPFLFRHFNPRSPCGERPQSVDFYDLHLNFNPRSPCGERPVAVCLLCRSDFISIHAPLAGSDTVPLCLP</sequence>
<reference evidence="1 2" key="1">
    <citation type="submission" date="2010-12" db="EMBL/GenBank/DDBJ databases">
        <authorList>
            <person name="Muzny D."/>
            <person name="Qin X."/>
            <person name="Buhay C."/>
            <person name="Dugan-Rocha S."/>
            <person name="Ding Y."/>
            <person name="Chen G."/>
            <person name="Hawes A."/>
            <person name="Holder M."/>
            <person name="Jhangiani S."/>
            <person name="Johnson A."/>
            <person name="Khan Z."/>
            <person name="Li Z."/>
            <person name="Liu W."/>
            <person name="Liu X."/>
            <person name="Perez L."/>
            <person name="Shen H."/>
            <person name="Wang Q."/>
            <person name="Watt J."/>
            <person name="Xi L."/>
            <person name="Xin Y."/>
            <person name="Zhou J."/>
            <person name="Deng J."/>
            <person name="Jiang H."/>
            <person name="Liu Y."/>
            <person name="Qu J."/>
            <person name="Song X.-Z."/>
            <person name="Zhang L."/>
            <person name="Villasana D."/>
            <person name="Johnson A."/>
            <person name="Liu J."/>
            <person name="Liyanage D."/>
            <person name="Lorensuhewa L."/>
            <person name="Robinson T."/>
            <person name="Song A."/>
            <person name="Song B.-B."/>
            <person name="Dinh H."/>
            <person name="Thornton R."/>
            <person name="Coyle M."/>
            <person name="Francisco L."/>
            <person name="Jackson L."/>
            <person name="Javaid M."/>
            <person name="Korchina V."/>
            <person name="Kovar C."/>
            <person name="Mata R."/>
            <person name="Mathew T."/>
            <person name="Ngo R."/>
            <person name="Nguyen L."/>
            <person name="Nguyen N."/>
            <person name="Okwuonu G."/>
            <person name="Ongeri F."/>
            <person name="Pham C."/>
            <person name="Simmons D."/>
            <person name="Wilczek-Boney K."/>
            <person name="Hale W."/>
            <person name="Jakkamsetti A."/>
            <person name="Pham P."/>
            <person name="Ruth R."/>
            <person name="San Lucas F."/>
            <person name="Warren J."/>
            <person name="Zhang J."/>
            <person name="Zhao Z."/>
            <person name="Zhou C."/>
            <person name="Zhu D."/>
            <person name="Lee S."/>
            <person name="Bess C."/>
            <person name="Blankenburg K."/>
            <person name="Forbes L."/>
            <person name="Fu Q."/>
            <person name="Gubbala S."/>
            <person name="Hirani K."/>
            <person name="Jayaseelan J.C."/>
            <person name="Lara F."/>
            <person name="Munidasa M."/>
            <person name="Palculict T."/>
            <person name="Patil S."/>
            <person name="Pu L.-L."/>
            <person name="Saada N."/>
            <person name="Tang L."/>
            <person name="Weissenberger G."/>
            <person name="Zhu Y."/>
            <person name="Hemphill L."/>
            <person name="Shang Y."/>
            <person name="Youmans B."/>
            <person name="Ayvaz T."/>
            <person name="Ross M."/>
            <person name="Santibanez J."/>
            <person name="Aqrawi P."/>
            <person name="Gross S."/>
            <person name="Joshi V."/>
            <person name="Fowler G."/>
            <person name="Nazareth L."/>
            <person name="Reid J."/>
            <person name="Worley K."/>
            <person name="Petrosino J."/>
            <person name="Highlander S."/>
            <person name="Gibbs R."/>
        </authorList>
    </citation>
    <scope>NUCLEOTIDE SEQUENCE [LARGE SCALE GENOMIC DNA]</scope>
    <source>
        <strain evidence="1 2">DSM 10105</strain>
    </source>
</reference>
<protein>
    <submittedName>
        <fullName evidence="1">Uncharacterized protein</fullName>
    </submittedName>
</protein>
<organism evidence="1 2">
    <name type="scientific">Parascardovia denticolens DSM 10105 = JCM 12538</name>
    <dbReference type="NCBI Taxonomy" id="864564"/>
    <lineage>
        <taxon>Bacteria</taxon>
        <taxon>Bacillati</taxon>
        <taxon>Actinomycetota</taxon>
        <taxon>Actinomycetes</taxon>
        <taxon>Bifidobacteriales</taxon>
        <taxon>Bifidobacteriaceae</taxon>
        <taxon>Parascardovia</taxon>
    </lineage>
</organism>
<dbReference type="AlphaFoldDB" id="E6K127"/>
<keyword evidence="2" id="KW-1185">Reference proteome</keyword>
<evidence type="ECO:0000313" key="1">
    <source>
        <dbReference type="EMBL" id="EFT83508.1"/>
    </source>
</evidence>
<evidence type="ECO:0000313" key="2">
    <source>
        <dbReference type="Proteomes" id="UP000004946"/>
    </source>
</evidence>
<dbReference type="HOGENOM" id="CLU_1249578_0_0_11"/>
<accession>E6K127</accession>
<comment type="caution">
    <text evidence="1">The sequence shown here is derived from an EMBL/GenBank/DDBJ whole genome shotgun (WGS) entry which is preliminary data.</text>
</comment>